<dbReference type="PROSITE" id="PS50088">
    <property type="entry name" value="ANK_REPEAT"/>
    <property type="match status" value="1"/>
</dbReference>
<evidence type="ECO:0000256" key="3">
    <source>
        <dbReference type="ARBA" id="ARBA00022786"/>
    </source>
</evidence>
<proteinExistence type="inferred from homology"/>
<keyword evidence="2" id="KW-0677">Repeat</keyword>
<keyword evidence="7" id="KW-1185">Reference proteome</keyword>
<dbReference type="InterPro" id="IPR036770">
    <property type="entry name" value="Ankyrin_rpt-contain_sf"/>
</dbReference>
<dbReference type="GO" id="GO:0016567">
    <property type="term" value="P:protein ubiquitination"/>
    <property type="evidence" value="ECO:0007669"/>
    <property type="project" value="TreeGrafter"/>
</dbReference>
<gene>
    <name evidence="6" type="ORF">Celaphus_00010131</name>
</gene>
<dbReference type="SUPFAM" id="SSF48403">
    <property type="entry name" value="Ankyrin repeat"/>
    <property type="match status" value="1"/>
</dbReference>
<comment type="similarity">
    <text evidence="1">Belongs to the ankyrin SOCS box (ASB) family.</text>
</comment>
<organism evidence="6 7">
    <name type="scientific">Cervus elaphus hippelaphus</name>
    <name type="common">European red deer</name>
    <dbReference type="NCBI Taxonomy" id="46360"/>
    <lineage>
        <taxon>Eukaryota</taxon>
        <taxon>Metazoa</taxon>
        <taxon>Chordata</taxon>
        <taxon>Craniata</taxon>
        <taxon>Vertebrata</taxon>
        <taxon>Euteleostomi</taxon>
        <taxon>Mammalia</taxon>
        <taxon>Eutheria</taxon>
        <taxon>Laurasiatheria</taxon>
        <taxon>Artiodactyla</taxon>
        <taxon>Ruminantia</taxon>
        <taxon>Pecora</taxon>
        <taxon>Cervidae</taxon>
        <taxon>Cervinae</taxon>
        <taxon>Cervus</taxon>
    </lineage>
</organism>
<protein>
    <submittedName>
        <fullName evidence="6">ASB11</fullName>
    </submittedName>
</protein>
<dbReference type="EMBL" id="MKHE01000034">
    <property type="protein sequence ID" value="OWJ99049.1"/>
    <property type="molecule type" value="Genomic_DNA"/>
</dbReference>
<dbReference type="GO" id="GO:0045732">
    <property type="term" value="P:positive regulation of protein catabolic process"/>
    <property type="evidence" value="ECO:0007669"/>
    <property type="project" value="TreeGrafter"/>
</dbReference>
<evidence type="ECO:0000256" key="2">
    <source>
        <dbReference type="ARBA" id="ARBA00022737"/>
    </source>
</evidence>
<dbReference type="Gene3D" id="1.25.40.20">
    <property type="entry name" value="Ankyrin repeat-containing domain"/>
    <property type="match status" value="1"/>
</dbReference>
<evidence type="ECO:0000256" key="5">
    <source>
        <dbReference type="PROSITE-ProRule" id="PRU00023"/>
    </source>
</evidence>
<keyword evidence="3" id="KW-0833">Ubl conjugation pathway</keyword>
<dbReference type="InterPro" id="IPR002110">
    <property type="entry name" value="Ankyrin_rpt"/>
</dbReference>
<dbReference type="InterPro" id="IPR051573">
    <property type="entry name" value="Ankyrin-SOCS_box_domain"/>
</dbReference>
<dbReference type="OrthoDB" id="341259at2759"/>
<evidence type="ECO:0000313" key="7">
    <source>
        <dbReference type="Proteomes" id="UP000242450"/>
    </source>
</evidence>
<evidence type="ECO:0000256" key="1">
    <source>
        <dbReference type="ARBA" id="ARBA00005949"/>
    </source>
</evidence>
<keyword evidence="4 5" id="KW-0040">ANK repeat</keyword>
<feature type="repeat" description="ANK" evidence="5">
    <location>
        <begin position="7"/>
        <end position="39"/>
    </location>
</feature>
<comment type="caution">
    <text evidence="6">The sequence shown here is derived from an EMBL/GenBank/DDBJ whole genome shotgun (WGS) entry which is preliminary data.</text>
</comment>
<dbReference type="PANTHER" id="PTHR24136">
    <property type="entry name" value="SOWAH (DROSOPHILA) HOMOLOG"/>
    <property type="match status" value="1"/>
</dbReference>
<sequence>VNGVTVHGATPLFNACCSGSAACVNVLLEFGAKAQLEVHLASPIHEAVKRAVRTDAPFTPEPVQMENRHVQSIAAFQRRKGPPMGSTIEKILDTAAHSRRLDTSYVRGHSEEL</sequence>
<evidence type="ECO:0000313" key="6">
    <source>
        <dbReference type="EMBL" id="OWJ99049.1"/>
    </source>
</evidence>
<reference evidence="6 7" key="1">
    <citation type="journal article" date="2018" name="Mol. Genet. Genomics">
        <title>The red deer Cervus elaphus genome CerEla1.0: sequencing, annotating, genes, and chromosomes.</title>
        <authorList>
            <person name="Bana N.A."/>
            <person name="Nyiri A."/>
            <person name="Nagy J."/>
            <person name="Frank K."/>
            <person name="Nagy T."/>
            <person name="Steger V."/>
            <person name="Schiller M."/>
            <person name="Lakatos P."/>
            <person name="Sugar L."/>
            <person name="Horn P."/>
            <person name="Barta E."/>
            <person name="Orosz L."/>
        </authorList>
    </citation>
    <scope>NUCLEOTIDE SEQUENCE [LARGE SCALE GENOMIC DNA]</scope>
    <source>
        <strain evidence="6">Hungarian</strain>
    </source>
</reference>
<evidence type="ECO:0000256" key="4">
    <source>
        <dbReference type="ARBA" id="ARBA00023043"/>
    </source>
</evidence>
<accession>A0A212BZ60</accession>
<dbReference type="PANTHER" id="PTHR24136:SF14">
    <property type="entry name" value="ANKYRIN REPEAT AND SOCS BOX PROTEIN 11"/>
    <property type="match status" value="1"/>
</dbReference>
<dbReference type="Proteomes" id="UP000242450">
    <property type="component" value="Chromosome X"/>
</dbReference>
<dbReference type="AlphaFoldDB" id="A0A212BZ60"/>
<name>A0A212BZ60_CEREH</name>
<feature type="non-terminal residue" evidence="6">
    <location>
        <position position="1"/>
    </location>
</feature>